<evidence type="ECO:0000313" key="2">
    <source>
        <dbReference type="Proteomes" id="UP001145114"/>
    </source>
</evidence>
<comment type="caution">
    <text evidence="1">The sequence shown here is derived from an EMBL/GenBank/DDBJ whole genome shotgun (WGS) entry which is preliminary data.</text>
</comment>
<protein>
    <submittedName>
        <fullName evidence="1">Exocyst complex component S5</fullName>
    </submittedName>
</protein>
<dbReference type="EMBL" id="JAMZIH010008101">
    <property type="protein sequence ID" value="KAJ1672607.1"/>
    <property type="molecule type" value="Genomic_DNA"/>
</dbReference>
<gene>
    <name evidence="1" type="primary">SEC5_2</name>
    <name evidence="1" type="ORF">EV182_006847</name>
</gene>
<feature type="non-terminal residue" evidence="1">
    <location>
        <position position="1"/>
    </location>
</feature>
<feature type="non-terminal residue" evidence="1">
    <location>
        <position position="341"/>
    </location>
</feature>
<keyword evidence="2" id="KW-1185">Reference proteome</keyword>
<proteinExistence type="predicted"/>
<name>A0ACC1H8F2_9FUNG</name>
<reference evidence="1" key="1">
    <citation type="submission" date="2022-06" db="EMBL/GenBank/DDBJ databases">
        <title>Phylogenomic reconstructions and comparative analyses of Kickxellomycotina fungi.</title>
        <authorList>
            <person name="Reynolds N.K."/>
            <person name="Stajich J.E."/>
            <person name="Barry K."/>
            <person name="Grigoriev I.V."/>
            <person name="Crous P."/>
            <person name="Smith M.E."/>
        </authorList>
    </citation>
    <scope>NUCLEOTIDE SEQUENCE</scope>
    <source>
        <strain evidence="1">RSA 2271</strain>
    </source>
</reference>
<sequence>AGSKRAEALKTLVKNNFDSFIEAKSRIDMLYEGMQSSSFNEAEEYGTRPFLTALDEATAYASRIYDPIMDRRMRAEKIQSTLSIIERYKFFFDLPHSLIEYAKQEKFDTAVREFKKGRSLLQSVASSTQRDGIGGQSSMGSAALKDLFDMVWKEVQQSVVVLRKALFRRLSQSWRPFDEQEKCIRYLFEISPGSDNPVAFYVENQHQWIMSQMAGHSDHYFRKVEALYGNSNSNGGTKNGGGDAGGLGYKGYGMWTAPDASPAAAAASLSKDEDNEVADPPLSTTPSPSQAQPLQQRDIASIFRRALELDWALEGSNNDGPLAFTHAKGKEHAHWRLISNA</sequence>
<organism evidence="1 2">
    <name type="scientific">Spiromyces aspiralis</name>
    <dbReference type="NCBI Taxonomy" id="68401"/>
    <lineage>
        <taxon>Eukaryota</taxon>
        <taxon>Fungi</taxon>
        <taxon>Fungi incertae sedis</taxon>
        <taxon>Zoopagomycota</taxon>
        <taxon>Kickxellomycotina</taxon>
        <taxon>Kickxellomycetes</taxon>
        <taxon>Kickxellales</taxon>
        <taxon>Kickxellaceae</taxon>
        <taxon>Spiromyces</taxon>
    </lineage>
</organism>
<evidence type="ECO:0000313" key="1">
    <source>
        <dbReference type="EMBL" id="KAJ1672607.1"/>
    </source>
</evidence>
<dbReference type="Proteomes" id="UP001145114">
    <property type="component" value="Unassembled WGS sequence"/>
</dbReference>
<accession>A0ACC1H8F2</accession>